<evidence type="ECO:0000256" key="5">
    <source>
        <dbReference type="ARBA" id="ARBA00022927"/>
    </source>
</evidence>
<evidence type="ECO:0000256" key="2">
    <source>
        <dbReference type="ARBA" id="ARBA00008817"/>
    </source>
</evidence>
<evidence type="ECO:0000256" key="9">
    <source>
        <dbReference type="SAM" id="MobiDB-lite"/>
    </source>
</evidence>
<comment type="subcellular location">
    <subcellularLocation>
        <location evidence="1">Mitochondrion inner membrane</location>
        <topology evidence="1">Peripheral membrane protein</topology>
        <orientation evidence="1">Matrix side</orientation>
    </subcellularLocation>
</comment>
<reference evidence="10" key="2">
    <citation type="journal article" date="2021" name="World Allergy Organ. J.">
        <title>Chromosome-level assembly of Dermatophagoides farinae genome and transcriptome reveals two novel allergens Der f 37 and Der f 39.</title>
        <authorList>
            <person name="Chen J."/>
            <person name="Cai Z."/>
            <person name="Fan D."/>
            <person name="Hu J."/>
            <person name="Hou Y."/>
            <person name="He Y."/>
            <person name="Zhang Z."/>
            <person name="Zhao Z."/>
            <person name="Gao P."/>
            <person name="Hu W."/>
            <person name="Sun J."/>
            <person name="Li J."/>
            <person name="Ji K."/>
        </authorList>
    </citation>
    <scope>NUCLEOTIDE SEQUENCE</scope>
    <source>
        <strain evidence="10">JKM2019</strain>
    </source>
</reference>
<comment type="caution">
    <text evidence="10">The sequence shown here is derived from an EMBL/GenBank/DDBJ whole genome shotgun (WGS) entry which is preliminary data.</text>
</comment>
<dbReference type="EMBL" id="SDOV01000008">
    <property type="protein sequence ID" value="KAH7638210.1"/>
    <property type="molecule type" value="Genomic_DNA"/>
</dbReference>
<dbReference type="GO" id="GO:0030150">
    <property type="term" value="P:protein import into mitochondrial matrix"/>
    <property type="evidence" value="ECO:0007669"/>
    <property type="project" value="InterPro"/>
</dbReference>
<keyword evidence="3" id="KW-0813">Transport</keyword>
<evidence type="ECO:0000256" key="8">
    <source>
        <dbReference type="ARBA" id="ARBA00023136"/>
    </source>
</evidence>
<feature type="region of interest" description="Disordered" evidence="9">
    <location>
        <begin position="114"/>
        <end position="136"/>
    </location>
</feature>
<dbReference type="FunFam" id="1.10.287.110:FF:000006">
    <property type="entry name" value="Import inner membrane translocase subunit TIM16"/>
    <property type="match status" value="1"/>
</dbReference>
<evidence type="ECO:0000256" key="4">
    <source>
        <dbReference type="ARBA" id="ARBA00022792"/>
    </source>
</evidence>
<evidence type="ECO:0000256" key="6">
    <source>
        <dbReference type="ARBA" id="ARBA00023010"/>
    </source>
</evidence>
<protein>
    <submittedName>
        <fullName evidence="10">Mitochondrial import inner membrane translocase subunit tim16</fullName>
    </submittedName>
</protein>
<dbReference type="PANTHER" id="PTHR12388">
    <property type="entry name" value="MITOCHONDRIA ASSOCIATED GRANULOCYTE MACROPHAGE CSF SIGNALING MOLECULE"/>
    <property type="match status" value="1"/>
</dbReference>
<evidence type="ECO:0000256" key="7">
    <source>
        <dbReference type="ARBA" id="ARBA00023128"/>
    </source>
</evidence>
<reference evidence="10" key="1">
    <citation type="submission" date="2020-06" db="EMBL/GenBank/DDBJ databases">
        <authorList>
            <person name="Ji K."/>
            <person name="Li J."/>
        </authorList>
    </citation>
    <scope>NUCLEOTIDE SEQUENCE</scope>
    <source>
        <strain evidence="10">JKM2019</strain>
        <tissue evidence="10">Whole body</tissue>
    </source>
</reference>
<evidence type="ECO:0000256" key="3">
    <source>
        <dbReference type="ARBA" id="ARBA00022448"/>
    </source>
</evidence>
<keyword evidence="8" id="KW-0472">Membrane</keyword>
<gene>
    <name evidence="10" type="ORF">HUG17_9315</name>
</gene>
<keyword evidence="5" id="KW-0653">Protein transport</keyword>
<keyword evidence="7" id="KW-0496">Mitochondrion</keyword>
<keyword evidence="4" id="KW-0999">Mitochondrion inner membrane</keyword>
<dbReference type="Proteomes" id="UP000828236">
    <property type="component" value="Unassembled WGS sequence"/>
</dbReference>
<dbReference type="AlphaFoldDB" id="A0A9D4NUX2"/>
<dbReference type="InterPro" id="IPR036869">
    <property type="entry name" value="J_dom_sf"/>
</dbReference>
<evidence type="ECO:0000256" key="1">
    <source>
        <dbReference type="ARBA" id="ARBA00004443"/>
    </source>
</evidence>
<comment type="similarity">
    <text evidence="2">Belongs to the TIM16/PAM16 family.</text>
</comment>
<dbReference type="InterPro" id="IPR005341">
    <property type="entry name" value="Tim16"/>
</dbReference>
<keyword evidence="6" id="KW-0811">Translocation</keyword>
<name>A0A9D4NUX2_DERFA</name>
<dbReference type="PANTHER" id="PTHR12388:SF0">
    <property type="entry name" value="MITOCHONDRIAL IMPORT INNER MEMBRANE TRANSLOCASE SUBUNIT TIM16"/>
    <property type="match status" value="1"/>
</dbReference>
<dbReference type="GO" id="GO:0005744">
    <property type="term" value="C:TIM23 mitochondrial import inner membrane translocase complex"/>
    <property type="evidence" value="ECO:0007669"/>
    <property type="project" value="InterPro"/>
</dbReference>
<evidence type="ECO:0000313" key="10">
    <source>
        <dbReference type="EMBL" id="KAH7638210.1"/>
    </source>
</evidence>
<proteinExistence type="inferred from homology"/>
<dbReference type="Gene3D" id="1.10.287.110">
    <property type="entry name" value="DnaJ domain"/>
    <property type="match status" value="1"/>
</dbReference>
<accession>A0A9D4NUX2</accession>
<feature type="compositionally biased region" description="Low complexity" evidence="9">
    <location>
        <begin position="115"/>
        <end position="125"/>
    </location>
</feature>
<sequence>MAKYLAQIIVIGAQAIGRAFTRALKQEIEASQRAAQQRNTNNSSAASAAANAKLGMSVQEAMQILNIESNQLNDLEFIEKRFKHLFEVNDKAKGGSFYLQSKVYRAKERIDEELQTLQQQQQSSKKNGHQSKCDSS</sequence>
<dbReference type="Pfam" id="PF03656">
    <property type="entry name" value="Pam16"/>
    <property type="match status" value="1"/>
</dbReference>
<organism evidence="10">
    <name type="scientific">Dermatophagoides farinae</name>
    <name type="common">American house dust mite</name>
    <dbReference type="NCBI Taxonomy" id="6954"/>
    <lineage>
        <taxon>Eukaryota</taxon>
        <taxon>Metazoa</taxon>
        <taxon>Ecdysozoa</taxon>
        <taxon>Arthropoda</taxon>
        <taxon>Chelicerata</taxon>
        <taxon>Arachnida</taxon>
        <taxon>Acari</taxon>
        <taxon>Acariformes</taxon>
        <taxon>Sarcoptiformes</taxon>
        <taxon>Astigmata</taxon>
        <taxon>Psoroptidia</taxon>
        <taxon>Analgoidea</taxon>
        <taxon>Pyroglyphidae</taxon>
        <taxon>Dermatophagoidinae</taxon>
        <taxon>Dermatophagoides</taxon>
    </lineage>
</organism>